<feature type="transmembrane region" description="Helical" evidence="2">
    <location>
        <begin position="189"/>
        <end position="220"/>
    </location>
</feature>
<keyword evidence="2" id="KW-0472">Membrane</keyword>
<feature type="transmembrane region" description="Helical" evidence="2">
    <location>
        <begin position="43"/>
        <end position="60"/>
    </location>
</feature>
<evidence type="ECO:0000256" key="2">
    <source>
        <dbReference type="SAM" id="Phobius"/>
    </source>
</evidence>
<dbReference type="EMBL" id="RBZW01000077">
    <property type="protein sequence ID" value="THE62764.1"/>
    <property type="molecule type" value="Genomic_DNA"/>
</dbReference>
<dbReference type="AlphaFoldDB" id="A0A4S3TFS9"/>
<accession>A0A4S3TFS9</accession>
<sequence>MSEPLEDRVTPLSMRDTTTNTTGSGTATGQGISRLVDITPTDLVATVSFVTVAAVCLLVVDVASPFLRTAVGLPLLFLAPGYTVVAILFPRAKPLESADEGGVVAQTVPVSDIERLALAFGLSAALLPLFGLAIAALSGGITAPVVVTVVCTFVYSGVFVAAMRRFRAPTEDRYRFGLRRRLGGLRRSLFGTGSAVHTAVNLLLVVAMLVALTSVGYALVTPQDAEQYTELQLLTEDDAGEYVAAEYPDHVDSDGNVALTVAVENQEGERTDYTAVVQEQWVADGDVFDRTTLEETDYSVADGETAYGDHNVTPTAESGTVRVAVLLYDGDVPDTPTTDNAYRYGYVWLEIGDDPEALADE</sequence>
<keyword evidence="2" id="KW-0812">Transmembrane</keyword>
<evidence type="ECO:0000313" key="5">
    <source>
        <dbReference type="Proteomes" id="UP000318864"/>
    </source>
</evidence>
<evidence type="ECO:0000259" key="3">
    <source>
        <dbReference type="Pfam" id="PF07760"/>
    </source>
</evidence>
<dbReference type="Proteomes" id="UP000318864">
    <property type="component" value="Unassembled WGS sequence"/>
</dbReference>
<protein>
    <submittedName>
        <fullName evidence="4">DUF1616 domain-containing protein</fullName>
    </submittedName>
</protein>
<organism evidence="4 5">
    <name type="scientific">Salinadaptatus halalkaliphilus</name>
    <dbReference type="NCBI Taxonomy" id="2419781"/>
    <lineage>
        <taxon>Archaea</taxon>
        <taxon>Methanobacteriati</taxon>
        <taxon>Methanobacteriota</taxon>
        <taxon>Stenosarchaea group</taxon>
        <taxon>Halobacteria</taxon>
        <taxon>Halobacteriales</taxon>
        <taxon>Natrialbaceae</taxon>
        <taxon>Salinadaptatus</taxon>
    </lineage>
</organism>
<keyword evidence="5" id="KW-1185">Reference proteome</keyword>
<evidence type="ECO:0000313" key="4">
    <source>
        <dbReference type="EMBL" id="THE62764.1"/>
    </source>
</evidence>
<dbReference type="InterPro" id="IPR011674">
    <property type="entry name" value="DUF1616"/>
</dbReference>
<comment type="caution">
    <text evidence="4">The sequence shown here is derived from an EMBL/GenBank/DDBJ whole genome shotgun (WGS) entry which is preliminary data.</text>
</comment>
<proteinExistence type="predicted"/>
<name>A0A4S3TFS9_9EURY</name>
<feature type="region of interest" description="Disordered" evidence="1">
    <location>
        <begin position="1"/>
        <end position="26"/>
    </location>
</feature>
<evidence type="ECO:0000256" key="1">
    <source>
        <dbReference type="SAM" id="MobiDB-lite"/>
    </source>
</evidence>
<dbReference type="OrthoDB" id="82282at2157"/>
<feature type="compositionally biased region" description="Low complexity" evidence="1">
    <location>
        <begin position="17"/>
        <end position="26"/>
    </location>
</feature>
<keyword evidence="2" id="KW-1133">Transmembrane helix</keyword>
<reference evidence="4 5" key="1">
    <citation type="submission" date="2018-10" db="EMBL/GenBank/DDBJ databases">
        <title>Natronolimnobius sp. XQ-INN 246 isolated from Inner Mongolia Autonomous Region of China.</title>
        <authorList>
            <person name="Xue Q."/>
        </authorList>
    </citation>
    <scope>NUCLEOTIDE SEQUENCE [LARGE SCALE GENOMIC DNA]</scope>
    <source>
        <strain evidence="4 5">XQ-INN 246</strain>
    </source>
</reference>
<feature type="transmembrane region" description="Helical" evidence="2">
    <location>
        <begin position="66"/>
        <end position="89"/>
    </location>
</feature>
<feature type="transmembrane region" description="Helical" evidence="2">
    <location>
        <begin position="116"/>
        <end position="137"/>
    </location>
</feature>
<dbReference type="Pfam" id="PF07760">
    <property type="entry name" value="DUF1616"/>
    <property type="match status" value="1"/>
</dbReference>
<feature type="domain" description="DUF1616" evidence="3">
    <location>
        <begin position="47"/>
        <end position="349"/>
    </location>
</feature>
<gene>
    <name evidence="4" type="ORF">D8Y22_22110</name>
</gene>
<feature type="transmembrane region" description="Helical" evidence="2">
    <location>
        <begin position="143"/>
        <end position="163"/>
    </location>
</feature>